<feature type="compositionally biased region" description="Basic and acidic residues" evidence="13">
    <location>
        <begin position="969"/>
        <end position="981"/>
    </location>
</feature>
<dbReference type="InterPro" id="IPR022398">
    <property type="entry name" value="Peptidase_S8_His-AS"/>
</dbReference>
<keyword evidence="14" id="KW-0812">Transmembrane</keyword>
<dbReference type="SUPFAM" id="SSF57196">
    <property type="entry name" value="EGF/Laminin"/>
    <property type="match status" value="1"/>
</dbReference>
<feature type="active site" description="Charge relay system" evidence="12">
    <location>
        <position position="78"/>
    </location>
</feature>
<protein>
    <recommendedName>
        <fullName evidence="10">subtilisin</fullName>
        <ecNumber evidence="10">3.4.21.62</ecNumber>
    </recommendedName>
</protein>
<dbReference type="InterPro" id="IPR024731">
    <property type="entry name" value="NELL2-like_EGF"/>
</dbReference>
<dbReference type="InterPro" id="IPR000742">
    <property type="entry name" value="EGF"/>
</dbReference>
<dbReference type="EMBL" id="CDMZ01001264">
    <property type="protein sequence ID" value="CEM29878.1"/>
    <property type="molecule type" value="Genomic_DNA"/>
</dbReference>
<dbReference type="CDD" id="cd00054">
    <property type="entry name" value="EGF_CA"/>
    <property type="match status" value="1"/>
</dbReference>
<dbReference type="PROSITE" id="PS00138">
    <property type="entry name" value="SUBTILASE_SER"/>
    <property type="match status" value="1"/>
</dbReference>
<dbReference type="PROSITE" id="PS00137">
    <property type="entry name" value="SUBTILASE_HIS"/>
    <property type="match status" value="1"/>
</dbReference>
<dbReference type="GO" id="GO:0006508">
    <property type="term" value="P:proteolysis"/>
    <property type="evidence" value="ECO:0007669"/>
    <property type="project" value="UniProtKB-KW"/>
</dbReference>
<dbReference type="InterPro" id="IPR001881">
    <property type="entry name" value="EGF-like_Ca-bd_dom"/>
</dbReference>
<feature type="active site" description="Charge relay system" evidence="12">
    <location>
        <position position="42"/>
    </location>
</feature>
<dbReference type="PANTHER" id="PTHR43806">
    <property type="entry name" value="PEPTIDASE S8"/>
    <property type="match status" value="1"/>
</dbReference>
<dbReference type="Gene3D" id="3.40.50.200">
    <property type="entry name" value="Peptidase S8/S53 domain"/>
    <property type="match status" value="1"/>
</dbReference>
<keyword evidence="8" id="KW-1015">Disulfide bond</keyword>
<feature type="active site" description="Charge relay system" evidence="12">
    <location>
        <position position="242"/>
    </location>
</feature>
<evidence type="ECO:0000256" key="3">
    <source>
        <dbReference type="ARBA" id="ARBA00022670"/>
    </source>
</evidence>
<keyword evidence="14" id="KW-1133">Transmembrane helix</keyword>
<evidence type="ECO:0000313" key="16">
    <source>
        <dbReference type="EMBL" id="CEM29878.1"/>
    </source>
</evidence>
<sequence>MHLIVTKSTTSSGKDEGFEPYDEFHIRTLTTACPAACSYIFDTGVEYNHQEFSGRTGTGVDFMTGTSTGSYDDDCNGHGTHCAGSAAGANVGVATGATVHSLRVLDCSGSGSTLGVIQALSWMVSNAETPAIASMSLGSSVSSAVNDAVQSAVNAGITVIAAAGNDNQNASGYSPASAPAAITVASSTNTDARSSFSNFGSVVDIFAPGSSILSAWCGPTGSSQCDSQKGEANGYAILSGTSMATPHVAGAVAILLQISSHLQSAALSGKISDVQGSRNFLLYVRDLVRGLRKLCAANQYVSSHACTACPPGTTNAANDDTSGADTSCDATLCAANQYVSSHVCTACTPGTTNAANDDASGVDTTCDATLCTANQYVSSHVCTACPPGTTNAANDNAASADTTCDATKCAVNQYVSSHVCTACPPGTTNAANDDASGADTTCDSASTQTVCAKNQYVSSNSCVACPPGTTNARNDNYLGADTTCDATLCGANQYVSSHVCTVCPPGTTNAANDDASGADTRCDERNECAANVHNCDTQALCTNTPLSFTCTCNRGYTGDGLKCTASEAKSIGSVPVRGDDFVVEPSEGDPERRNRVTLTESVKNQAEQLGSEEEKREFVRAFVEFVFEQGVEQGTRVTAEELPFPEEVKEKVADVVLFPSGSVIDASTEGLDMTARDASGKKTALYVPLSNSGDFMALVYDGETLNVGRGDGTAPFSAGVGTSSSVSAMESGGSVTLTPSGSNKFWVFSLTFGSVVVSVDTVEESQEGSRLPEWVLGVALGGGALVVIASVVLFFLWHRYWSRKKMNDEKGKQRLTTLSQIYTLGKKSEKEKGKWQGDGTGRVQAELENENEREISMIASELADEIVVDIPDSEDEEGNEKKRTEEEEEVESRENPPAVSIEAVSSKFVKETDAEVDPTRQMPRFLASSYHTSYKSLGEEEEEEQSEGEMGDRDEVKERGQDEENQGGGEREGKKEEKQEEQNEEAQSGFEVSSSLADDVARWAGNE</sequence>
<dbReference type="PROSITE" id="PS51892">
    <property type="entry name" value="SUBTILASE"/>
    <property type="match status" value="1"/>
</dbReference>
<dbReference type="InterPro" id="IPR036852">
    <property type="entry name" value="Peptidase_S8/S53_dom_sf"/>
</dbReference>
<reference evidence="16" key="1">
    <citation type="submission" date="2014-11" db="EMBL/GenBank/DDBJ databases">
        <authorList>
            <person name="Otto D Thomas"/>
            <person name="Naeem Raeece"/>
        </authorList>
    </citation>
    <scope>NUCLEOTIDE SEQUENCE</scope>
</reference>
<dbReference type="Pfam" id="PF12947">
    <property type="entry name" value="EGF_3"/>
    <property type="match status" value="1"/>
</dbReference>
<evidence type="ECO:0000256" key="8">
    <source>
        <dbReference type="ARBA" id="ARBA00023157"/>
    </source>
</evidence>
<dbReference type="SMART" id="SM00181">
    <property type="entry name" value="EGF"/>
    <property type="match status" value="4"/>
</dbReference>
<evidence type="ECO:0000256" key="12">
    <source>
        <dbReference type="PROSITE-ProRule" id="PRU01240"/>
    </source>
</evidence>
<keyword evidence="2 11" id="KW-0245">EGF-like domain</keyword>
<dbReference type="VEuPathDB" id="CryptoDB:Cvel_22124"/>
<evidence type="ECO:0000256" key="6">
    <source>
        <dbReference type="ARBA" id="ARBA00022801"/>
    </source>
</evidence>
<evidence type="ECO:0000256" key="14">
    <source>
        <dbReference type="SAM" id="Phobius"/>
    </source>
</evidence>
<evidence type="ECO:0000256" key="2">
    <source>
        <dbReference type="ARBA" id="ARBA00022536"/>
    </source>
</evidence>
<comment type="similarity">
    <text evidence="1 12">Belongs to the peptidase S8 family.</text>
</comment>
<keyword evidence="3 12" id="KW-0645">Protease</keyword>
<evidence type="ECO:0000256" key="11">
    <source>
        <dbReference type="PROSITE-ProRule" id="PRU00076"/>
    </source>
</evidence>
<dbReference type="EC" id="3.4.21.62" evidence="10"/>
<dbReference type="InterPro" id="IPR015500">
    <property type="entry name" value="Peptidase_S8_subtilisin-rel"/>
</dbReference>
<dbReference type="InterPro" id="IPR023828">
    <property type="entry name" value="Peptidase_S8_Ser-AS"/>
</dbReference>
<keyword evidence="6 12" id="KW-0378">Hydrolase</keyword>
<dbReference type="SMART" id="SM00179">
    <property type="entry name" value="EGF_CA"/>
    <property type="match status" value="1"/>
</dbReference>
<dbReference type="Gene3D" id="2.10.25.10">
    <property type="entry name" value="Laminin"/>
    <property type="match status" value="1"/>
</dbReference>
<dbReference type="InterPro" id="IPR050131">
    <property type="entry name" value="Peptidase_S8_subtilisin-like"/>
</dbReference>
<evidence type="ECO:0000256" key="5">
    <source>
        <dbReference type="ARBA" id="ARBA00022737"/>
    </source>
</evidence>
<proteinExistence type="inferred from homology"/>
<dbReference type="Pfam" id="PF00082">
    <property type="entry name" value="Peptidase_S8"/>
    <property type="match status" value="1"/>
</dbReference>
<comment type="catalytic activity">
    <reaction evidence="9">
        <text>Hydrolysis of proteins with broad specificity for peptide bonds, and a preference for a large uncharged residue in P1. Hydrolyzes peptide amides.</text>
        <dbReference type="EC" id="3.4.21.62"/>
    </reaction>
</comment>
<gene>
    <name evidence="16" type="ORF">Cvel_22124</name>
</gene>
<comment type="caution">
    <text evidence="11">Lacks conserved residue(s) required for the propagation of feature annotation.</text>
</comment>
<dbReference type="PRINTS" id="PR00723">
    <property type="entry name" value="SUBTILISIN"/>
</dbReference>
<dbReference type="GO" id="GO:0005615">
    <property type="term" value="C:extracellular space"/>
    <property type="evidence" value="ECO:0007669"/>
    <property type="project" value="TreeGrafter"/>
</dbReference>
<evidence type="ECO:0000259" key="15">
    <source>
        <dbReference type="PROSITE" id="PS50026"/>
    </source>
</evidence>
<dbReference type="AlphaFoldDB" id="A0A0G4GJD4"/>
<dbReference type="PROSITE" id="PS00010">
    <property type="entry name" value="ASX_HYDROXYL"/>
    <property type="match status" value="1"/>
</dbReference>
<dbReference type="FunFam" id="2.10.25.10:FF:000038">
    <property type="entry name" value="Fibrillin 2"/>
    <property type="match status" value="1"/>
</dbReference>
<feature type="domain" description="EGF-like" evidence="15">
    <location>
        <begin position="524"/>
        <end position="564"/>
    </location>
</feature>
<evidence type="ECO:0000256" key="9">
    <source>
        <dbReference type="ARBA" id="ARBA00023529"/>
    </source>
</evidence>
<dbReference type="GO" id="GO:0005509">
    <property type="term" value="F:calcium ion binding"/>
    <property type="evidence" value="ECO:0007669"/>
    <property type="project" value="InterPro"/>
</dbReference>
<dbReference type="InterPro" id="IPR000209">
    <property type="entry name" value="Peptidase_S8/S53_dom"/>
</dbReference>
<name>A0A0G4GJD4_9ALVE</name>
<evidence type="ECO:0000256" key="1">
    <source>
        <dbReference type="ARBA" id="ARBA00011073"/>
    </source>
</evidence>
<evidence type="ECO:0000256" key="4">
    <source>
        <dbReference type="ARBA" id="ARBA00022729"/>
    </source>
</evidence>
<accession>A0A0G4GJD4</accession>
<feature type="compositionally biased region" description="Acidic residues" evidence="13">
    <location>
        <begin position="939"/>
        <end position="949"/>
    </location>
</feature>
<organism evidence="16">
    <name type="scientific">Chromera velia CCMP2878</name>
    <dbReference type="NCBI Taxonomy" id="1169474"/>
    <lineage>
        <taxon>Eukaryota</taxon>
        <taxon>Sar</taxon>
        <taxon>Alveolata</taxon>
        <taxon>Colpodellida</taxon>
        <taxon>Chromeraceae</taxon>
        <taxon>Chromera</taxon>
    </lineage>
</organism>
<dbReference type="InterPro" id="IPR000152">
    <property type="entry name" value="EGF-type_Asp/Asn_hydroxyl_site"/>
</dbReference>
<keyword evidence="5" id="KW-0677">Repeat</keyword>
<keyword evidence="14" id="KW-0472">Membrane</keyword>
<feature type="transmembrane region" description="Helical" evidence="14">
    <location>
        <begin position="774"/>
        <end position="797"/>
    </location>
</feature>
<dbReference type="PROSITE" id="PS01186">
    <property type="entry name" value="EGF_2"/>
    <property type="match status" value="1"/>
</dbReference>
<evidence type="ECO:0000256" key="7">
    <source>
        <dbReference type="ARBA" id="ARBA00022825"/>
    </source>
</evidence>
<dbReference type="PROSITE" id="PS01187">
    <property type="entry name" value="EGF_CA"/>
    <property type="match status" value="1"/>
</dbReference>
<keyword evidence="7 12" id="KW-0720">Serine protease</keyword>
<evidence type="ECO:0000256" key="10">
    <source>
        <dbReference type="ARBA" id="ARBA00023619"/>
    </source>
</evidence>
<feature type="compositionally biased region" description="Basic and acidic residues" evidence="13">
    <location>
        <begin position="950"/>
        <end position="962"/>
    </location>
</feature>
<dbReference type="InterPro" id="IPR018097">
    <property type="entry name" value="EGF_Ca-bd_CS"/>
</dbReference>
<keyword evidence="4" id="KW-0732">Signal</keyword>
<dbReference type="SUPFAM" id="SSF52743">
    <property type="entry name" value="Subtilisin-like"/>
    <property type="match status" value="1"/>
</dbReference>
<dbReference type="PROSITE" id="PS50026">
    <property type="entry name" value="EGF_3"/>
    <property type="match status" value="1"/>
</dbReference>
<feature type="region of interest" description="Disordered" evidence="13">
    <location>
        <begin position="864"/>
        <end position="1007"/>
    </location>
</feature>
<dbReference type="CDD" id="cd04077">
    <property type="entry name" value="Peptidases_S8_PCSK9_ProteinaseK_like"/>
    <property type="match status" value="1"/>
</dbReference>
<dbReference type="InterPro" id="IPR034193">
    <property type="entry name" value="PCSK9_ProteinaseK-like"/>
</dbReference>
<dbReference type="PANTHER" id="PTHR43806:SF58">
    <property type="entry name" value="ALKALINE PROTEASE 1-RELATED"/>
    <property type="match status" value="1"/>
</dbReference>
<evidence type="ECO:0000256" key="13">
    <source>
        <dbReference type="SAM" id="MobiDB-lite"/>
    </source>
</evidence>
<feature type="compositionally biased region" description="Acidic residues" evidence="13">
    <location>
        <begin position="864"/>
        <end position="878"/>
    </location>
</feature>
<dbReference type="GO" id="GO:0004252">
    <property type="term" value="F:serine-type endopeptidase activity"/>
    <property type="evidence" value="ECO:0007669"/>
    <property type="project" value="UniProtKB-UniRule"/>
</dbReference>